<keyword evidence="5" id="KW-1185">Reference proteome</keyword>
<keyword evidence="2" id="KW-1133">Transmembrane helix</keyword>
<keyword evidence="1 4" id="KW-0413">Isomerase</keyword>
<dbReference type="Proteomes" id="UP001596044">
    <property type="component" value="Unassembled WGS sequence"/>
</dbReference>
<dbReference type="InterPro" id="IPR000297">
    <property type="entry name" value="PPIase_PpiC"/>
</dbReference>
<feature type="transmembrane region" description="Helical" evidence="2">
    <location>
        <begin position="12"/>
        <end position="31"/>
    </location>
</feature>
<keyword evidence="2" id="KW-0812">Transmembrane</keyword>
<dbReference type="Pfam" id="PF13145">
    <property type="entry name" value="Rotamase_2"/>
    <property type="match status" value="1"/>
</dbReference>
<evidence type="ECO:0000313" key="5">
    <source>
        <dbReference type="Proteomes" id="UP001596044"/>
    </source>
</evidence>
<dbReference type="PANTHER" id="PTHR47245:SF2">
    <property type="entry name" value="PEPTIDYL-PROLYL CIS-TRANS ISOMERASE HP_0175-RELATED"/>
    <property type="match status" value="1"/>
</dbReference>
<dbReference type="EMBL" id="JBHSMJ010000029">
    <property type="protein sequence ID" value="MFC5450843.1"/>
    <property type="molecule type" value="Genomic_DNA"/>
</dbReference>
<dbReference type="InterPro" id="IPR027304">
    <property type="entry name" value="Trigger_fact/SurA_dom_sf"/>
</dbReference>
<gene>
    <name evidence="4" type="ORF">ACFPOG_21545</name>
</gene>
<dbReference type="RefSeq" id="WP_270878879.1">
    <property type="nucleotide sequence ID" value="NZ_JAQFVF010000022.1"/>
</dbReference>
<dbReference type="Gene3D" id="1.10.4030.10">
    <property type="entry name" value="Porin chaperone SurA, peptide-binding domain"/>
    <property type="match status" value="1"/>
</dbReference>
<evidence type="ECO:0000256" key="1">
    <source>
        <dbReference type="PROSITE-ProRule" id="PRU00278"/>
    </source>
</evidence>
<dbReference type="SUPFAM" id="SSF54534">
    <property type="entry name" value="FKBP-like"/>
    <property type="match status" value="1"/>
</dbReference>
<dbReference type="PANTHER" id="PTHR47245">
    <property type="entry name" value="PEPTIDYLPROLYL ISOMERASE"/>
    <property type="match status" value="1"/>
</dbReference>
<evidence type="ECO:0000259" key="3">
    <source>
        <dbReference type="PROSITE" id="PS50198"/>
    </source>
</evidence>
<keyword evidence="1" id="KW-0697">Rotamase</keyword>
<dbReference type="InterPro" id="IPR050245">
    <property type="entry name" value="PrsA_foldase"/>
</dbReference>
<name>A0ABW0KBR1_9BACL</name>
<dbReference type="Pfam" id="PF13624">
    <property type="entry name" value="SurA_N_3"/>
    <property type="match status" value="1"/>
</dbReference>
<reference evidence="5" key="1">
    <citation type="journal article" date="2019" name="Int. J. Syst. Evol. Microbiol.">
        <title>The Global Catalogue of Microorganisms (GCM) 10K type strain sequencing project: providing services to taxonomists for standard genome sequencing and annotation.</title>
        <authorList>
            <consortium name="The Broad Institute Genomics Platform"/>
            <consortium name="The Broad Institute Genome Sequencing Center for Infectious Disease"/>
            <person name="Wu L."/>
            <person name="Ma J."/>
        </authorList>
    </citation>
    <scope>NUCLEOTIDE SEQUENCE [LARGE SCALE GENOMIC DNA]</scope>
    <source>
        <strain evidence="5">KACC 11904</strain>
    </source>
</reference>
<evidence type="ECO:0000313" key="4">
    <source>
        <dbReference type="EMBL" id="MFC5450843.1"/>
    </source>
</evidence>
<comment type="caution">
    <text evidence="4">The sequence shown here is derived from an EMBL/GenBank/DDBJ whole genome shotgun (WGS) entry which is preliminary data.</text>
</comment>
<keyword evidence="2" id="KW-0472">Membrane</keyword>
<proteinExistence type="predicted"/>
<accession>A0ABW0KBR1</accession>
<evidence type="ECO:0000256" key="2">
    <source>
        <dbReference type="SAM" id="Phobius"/>
    </source>
</evidence>
<sequence length="310" mass="33266">MTIKQADRKWMWVSVLLVAALIIYAVLFPPVHKSTGAISDKAVATVNGVNITSAQLYDAMVAGGGAQTLDSLISDELINQEAKKANITVTDEDMNNELASVKKSFGSESEFQQTLTSYGMTLDDLKKNMKSQVLLKKILSPQVNITDDQIKQYYDQNLESLKTPEQVQAAHISVATKEEADAISAQLKSGGDFAAIAKEKSTDTATKDKGGDLGYVASGSESLDPAAEKAAFALKTGTISDPVQTASGYDIIKVTDHKAATTPTLDEKKADIKDTLTNQQISTLSTTWLQQKKTDAKIENYLTPAKPAGA</sequence>
<organism evidence="4 5">
    <name type="scientific">Paenibacillus aestuarii</name>
    <dbReference type="NCBI Taxonomy" id="516965"/>
    <lineage>
        <taxon>Bacteria</taxon>
        <taxon>Bacillati</taxon>
        <taxon>Bacillota</taxon>
        <taxon>Bacilli</taxon>
        <taxon>Bacillales</taxon>
        <taxon>Paenibacillaceae</taxon>
        <taxon>Paenibacillus</taxon>
    </lineage>
</organism>
<dbReference type="PROSITE" id="PS50198">
    <property type="entry name" value="PPIC_PPIASE_2"/>
    <property type="match status" value="1"/>
</dbReference>
<dbReference type="GO" id="GO:0016853">
    <property type="term" value="F:isomerase activity"/>
    <property type="evidence" value="ECO:0007669"/>
    <property type="project" value="UniProtKB-KW"/>
</dbReference>
<dbReference type="Gene3D" id="3.10.50.40">
    <property type="match status" value="1"/>
</dbReference>
<feature type="domain" description="PpiC" evidence="3">
    <location>
        <begin position="164"/>
        <end position="256"/>
    </location>
</feature>
<dbReference type="SUPFAM" id="SSF109998">
    <property type="entry name" value="Triger factor/SurA peptide-binding domain-like"/>
    <property type="match status" value="1"/>
</dbReference>
<dbReference type="InterPro" id="IPR046357">
    <property type="entry name" value="PPIase_dom_sf"/>
</dbReference>
<protein>
    <submittedName>
        <fullName evidence="4">Peptidyl-prolyl cis-trans isomerase</fullName>
    </submittedName>
</protein>